<reference evidence="1 2" key="1">
    <citation type="submission" date="2013-12" db="EMBL/GenBank/DDBJ databases">
        <title>Draft genome of the parsitic nematode Ancylostoma duodenale.</title>
        <authorList>
            <person name="Mitreva M."/>
        </authorList>
    </citation>
    <scope>NUCLEOTIDE SEQUENCE [LARGE SCALE GENOMIC DNA]</scope>
    <source>
        <strain evidence="1 2">Zhejiang</strain>
    </source>
</reference>
<protein>
    <submittedName>
        <fullName evidence="1">Uncharacterized protein</fullName>
    </submittedName>
</protein>
<organism evidence="1 2">
    <name type="scientific">Ancylostoma duodenale</name>
    <dbReference type="NCBI Taxonomy" id="51022"/>
    <lineage>
        <taxon>Eukaryota</taxon>
        <taxon>Metazoa</taxon>
        <taxon>Ecdysozoa</taxon>
        <taxon>Nematoda</taxon>
        <taxon>Chromadorea</taxon>
        <taxon>Rhabditida</taxon>
        <taxon>Rhabditina</taxon>
        <taxon>Rhabditomorpha</taxon>
        <taxon>Strongyloidea</taxon>
        <taxon>Ancylostomatidae</taxon>
        <taxon>Ancylostomatinae</taxon>
        <taxon>Ancylostoma</taxon>
    </lineage>
</organism>
<proteinExistence type="predicted"/>
<accession>A0A0C2DHJ8</accession>
<evidence type="ECO:0000313" key="1">
    <source>
        <dbReference type="EMBL" id="KIH69418.1"/>
    </source>
</evidence>
<evidence type="ECO:0000313" key="2">
    <source>
        <dbReference type="Proteomes" id="UP000054047"/>
    </source>
</evidence>
<keyword evidence="2" id="KW-1185">Reference proteome</keyword>
<sequence>MKPGLLAIGGSYEEAADLLHIHEDLMGRLRVYYSSRIITRPSNFIQIELLLICEYDLQAFLKASFVVL</sequence>
<dbReference type="Proteomes" id="UP000054047">
    <property type="component" value="Unassembled WGS sequence"/>
</dbReference>
<gene>
    <name evidence="1" type="ORF">ANCDUO_00237</name>
</gene>
<name>A0A0C2DHJ8_9BILA</name>
<dbReference type="EMBL" id="KN726160">
    <property type="protein sequence ID" value="KIH69418.1"/>
    <property type="molecule type" value="Genomic_DNA"/>
</dbReference>
<dbReference type="AlphaFoldDB" id="A0A0C2DHJ8"/>